<proteinExistence type="predicted"/>
<comment type="caution">
    <text evidence="1">The sequence shown here is derived from an EMBL/GenBank/DDBJ whole genome shotgun (WGS) entry which is preliminary data.</text>
</comment>
<name>A0ABN8PW66_9CNID</name>
<evidence type="ECO:0000313" key="1">
    <source>
        <dbReference type="EMBL" id="CAH3151498.1"/>
    </source>
</evidence>
<accession>A0ABN8PW66</accession>
<gene>
    <name evidence="1" type="ORF">PLOB_00048621</name>
</gene>
<organism evidence="1 2">
    <name type="scientific">Porites lobata</name>
    <dbReference type="NCBI Taxonomy" id="104759"/>
    <lineage>
        <taxon>Eukaryota</taxon>
        <taxon>Metazoa</taxon>
        <taxon>Cnidaria</taxon>
        <taxon>Anthozoa</taxon>
        <taxon>Hexacorallia</taxon>
        <taxon>Scleractinia</taxon>
        <taxon>Fungiina</taxon>
        <taxon>Poritidae</taxon>
        <taxon>Porites</taxon>
    </lineage>
</organism>
<reference evidence="1 2" key="1">
    <citation type="submission" date="2022-05" db="EMBL/GenBank/DDBJ databases">
        <authorList>
            <consortium name="Genoscope - CEA"/>
            <person name="William W."/>
        </authorList>
    </citation>
    <scope>NUCLEOTIDE SEQUENCE [LARGE SCALE GENOMIC DNA]</scope>
</reference>
<dbReference type="Proteomes" id="UP001159405">
    <property type="component" value="Unassembled WGS sequence"/>
</dbReference>
<protein>
    <submittedName>
        <fullName evidence="1">Uncharacterized protein</fullName>
    </submittedName>
</protein>
<dbReference type="EMBL" id="CALNXK010000091">
    <property type="protein sequence ID" value="CAH3151498.1"/>
    <property type="molecule type" value="Genomic_DNA"/>
</dbReference>
<evidence type="ECO:0000313" key="2">
    <source>
        <dbReference type="Proteomes" id="UP001159405"/>
    </source>
</evidence>
<keyword evidence="2" id="KW-1185">Reference proteome</keyword>
<sequence>MLQVQLLISENMSMLDLLGNSSFAENLTSLHSPKHSLQASIPSSTVGSFLSHSLAIIDEPNHLQDQTSQSSVSQDVDLDIKIISKLRLVYCEGEGMFCLLCCRYNTKNKYNKQNTFNLAPFTNYKHSAVSDHARGSGHTSTVICELERRNSSLANK</sequence>